<dbReference type="PANTHER" id="PTHR47700:SF2">
    <property type="entry name" value="CHITINASE"/>
    <property type="match status" value="1"/>
</dbReference>
<evidence type="ECO:0000256" key="3">
    <source>
        <dbReference type="ARBA" id="ARBA00022669"/>
    </source>
</evidence>
<evidence type="ECO:0000256" key="1">
    <source>
        <dbReference type="ARBA" id="ARBA00008682"/>
    </source>
</evidence>
<dbReference type="Gene3D" id="3.10.50.10">
    <property type="match status" value="1"/>
</dbReference>
<dbReference type="PROSITE" id="PS51910">
    <property type="entry name" value="GH18_2"/>
    <property type="match status" value="1"/>
</dbReference>
<dbReference type="GO" id="GO:0005975">
    <property type="term" value="P:carbohydrate metabolic process"/>
    <property type="evidence" value="ECO:0007669"/>
    <property type="project" value="InterPro"/>
</dbReference>
<keyword evidence="7" id="KW-1185">Reference proteome</keyword>
<dbReference type="EC" id="3.2.1.14" evidence="2"/>
<dbReference type="PANTHER" id="PTHR47700">
    <property type="entry name" value="V CHITINASE, PUTATIVE (AFU_ORTHOLOGUE AFUA_6G13720)-RELATED"/>
    <property type="match status" value="1"/>
</dbReference>
<reference evidence="6" key="1">
    <citation type="submission" date="2023-06" db="EMBL/GenBank/DDBJ databases">
        <title>Genome-scale phylogeny and comparative genomics of the fungal order Sordariales.</title>
        <authorList>
            <consortium name="Lawrence Berkeley National Laboratory"/>
            <person name="Hensen N."/>
            <person name="Bonometti L."/>
            <person name="Westerberg I."/>
            <person name="Brannstrom I.O."/>
            <person name="Guillou S."/>
            <person name="Cros-Aarteil S."/>
            <person name="Calhoun S."/>
            <person name="Haridas S."/>
            <person name="Kuo A."/>
            <person name="Mondo S."/>
            <person name="Pangilinan J."/>
            <person name="Riley R."/>
            <person name="Labutti K."/>
            <person name="Andreopoulos B."/>
            <person name="Lipzen A."/>
            <person name="Chen C."/>
            <person name="Yanf M."/>
            <person name="Daum C."/>
            <person name="Ng V."/>
            <person name="Clum A."/>
            <person name="Steindorff A."/>
            <person name="Ohm R."/>
            <person name="Martin F."/>
            <person name="Silar P."/>
            <person name="Natvig D."/>
            <person name="Lalanne C."/>
            <person name="Gautier V."/>
            <person name="Ament-Velasquez S.L."/>
            <person name="Kruys A."/>
            <person name="Hutchinson M.I."/>
            <person name="Powell A.J."/>
            <person name="Barry K."/>
            <person name="Miller A.N."/>
            <person name="Grigoriev I.V."/>
            <person name="Debuchy R."/>
            <person name="Gladieux P."/>
            <person name="Thoren M.H."/>
            <person name="Johannesson H."/>
        </authorList>
    </citation>
    <scope>NUCLEOTIDE SEQUENCE</scope>
    <source>
        <strain evidence="6">8032-3</strain>
    </source>
</reference>
<dbReference type="GO" id="GO:0008843">
    <property type="term" value="F:endochitinase activity"/>
    <property type="evidence" value="ECO:0007669"/>
    <property type="project" value="UniProtKB-EC"/>
</dbReference>
<keyword evidence="4" id="KW-0843">Virulence</keyword>
<keyword evidence="6" id="KW-0378">Hydrolase</keyword>
<name>A0AAJ0FHW3_9PEZI</name>
<sequence length="760" mass="83996">MDIVKNGGKPSKWQGVGYFEGWNGNRPCLHMDVVDAPSDQYSIIHFSFAVIAPGTWDVVIPPDSQHQFDLFVTREVGGMKKGTATFLPVRWLSSSRNTISTAWTSTGNIPELQTSPNIPLGGANEGTNYLALLKAIKSQIPSGKTISIAAPASYWYLKAFPIKDISAVVDYIDYDNPWASPGCPEGNCLRSHINMTETKLALPMITKAGVPNNKIMVGLSSYGRFFKMVDACHGPNCHFVGPLSAAKKGEYTDTAGYIANAEIFSIAESDRITWSETHLANLDTSMTDFIVYDGVKWVAFMTHLNKWFRVGMYQDWNFGGFADWAVDLQAWRESTIVDSDPDAAENVESWCAETFDSLEAVDEAKDRHSAQCRNVYALRVLSEMQKSALDSYRNLVAGGYDHEYNLYKDLVKQMAPTALVTFLKKRGNEFFDCNIEEQVLCCDWCEQRYSKERCRYCDNTCKGYQETIKLIHERCPPDVSQRGVLVLYNEEATSNYRVHWVLKAGKRDAFLAAALGLPDDWLGMSKDKQLPVPCAGVWNCECPGFNPDPETCEHTGYWYVARTDDDGVSNPKAFIDEALSKLTEIGTRMDDLADEMQSFFYIEDASPGDVIEAAALPILMLDEAVNSMKQVAKIGEEIDEEQQKNFLIMLLTSLLMLVPFVGQTVGTIARLGTIGRAIAMLGEVGHGAFDIYAVVDNPDSVPLAIFGLVLGAGALRDINKVGQAAKAARGMNPEDLAKLGGRVSGRMKTIKSIAGDTCSR</sequence>
<dbReference type="InterPro" id="IPR053214">
    <property type="entry name" value="LysM12-like"/>
</dbReference>
<evidence type="ECO:0000313" key="6">
    <source>
        <dbReference type="EMBL" id="KAK1763783.1"/>
    </source>
</evidence>
<evidence type="ECO:0000313" key="7">
    <source>
        <dbReference type="Proteomes" id="UP001244011"/>
    </source>
</evidence>
<organism evidence="6 7">
    <name type="scientific">Phialemonium atrogriseum</name>
    <dbReference type="NCBI Taxonomy" id="1093897"/>
    <lineage>
        <taxon>Eukaryota</taxon>
        <taxon>Fungi</taxon>
        <taxon>Dikarya</taxon>
        <taxon>Ascomycota</taxon>
        <taxon>Pezizomycotina</taxon>
        <taxon>Sordariomycetes</taxon>
        <taxon>Sordariomycetidae</taxon>
        <taxon>Cephalothecales</taxon>
        <taxon>Cephalothecaceae</taxon>
        <taxon>Phialemonium</taxon>
    </lineage>
</organism>
<protein>
    <recommendedName>
        <fullName evidence="2">chitinase</fullName>
        <ecNumber evidence="2">3.2.1.14</ecNumber>
    </recommendedName>
</protein>
<dbReference type="Gene3D" id="3.20.20.80">
    <property type="entry name" value="Glycosidases"/>
    <property type="match status" value="1"/>
</dbReference>
<dbReference type="EMBL" id="MU839024">
    <property type="protein sequence ID" value="KAK1763783.1"/>
    <property type="molecule type" value="Genomic_DNA"/>
</dbReference>
<proteinExistence type="inferred from homology"/>
<gene>
    <name evidence="6" type="ORF">QBC33DRAFT_622518</name>
</gene>
<dbReference type="RefSeq" id="XP_060279996.1">
    <property type="nucleotide sequence ID" value="XM_060432842.1"/>
</dbReference>
<dbReference type="SUPFAM" id="SSF51445">
    <property type="entry name" value="(Trans)glycosidases"/>
    <property type="match status" value="1"/>
</dbReference>
<dbReference type="Pfam" id="PF00704">
    <property type="entry name" value="Glyco_hydro_18"/>
    <property type="match status" value="1"/>
</dbReference>
<dbReference type="GeneID" id="85316029"/>
<dbReference type="InterPro" id="IPR011583">
    <property type="entry name" value="Chitinase_II/V-like_cat"/>
</dbReference>
<dbReference type="GO" id="GO:0008061">
    <property type="term" value="F:chitin binding"/>
    <property type="evidence" value="ECO:0007669"/>
    <property type="project" value="UniProtKB-KW"/>
</dbReference>
<comment type="similarity">
    <text evidence="1">Belongs to the glycosyl hydrolase 18 family. Chitinase class V subfamily.</text>
</comment>
<accession>A0AAJ0FHW3</accession>
<dbReference type="SUPFAM" id="SSF54556">
    <property type="entry name" value="Chitinase insertion domain"/>
    <property type="match status" value="1"/>
</dbReference>
<dbReference type="AlphaFoldDB" id="A0AAJ0FHW3"/>
<keyword evidence="3" id="KW-0147">Chitin-binding</keyword>
<evidence type="ECO:0000256" key="2">
    <source>
        <dbReference type="ARBA" id="ARBA00012729"/>
    </source>
</evidence>
<dbReference type="InterPro" id="IPR017853">
    <property type="entry name" value="GH"/>
</dbReference>
<dbReference type="InterPro" id="IPR001223">
    <property type="entry name" value="Glyco_hydro18_cat"/>
</dbReference>
<dbReference type="InterPro" id="IPR029070">
    <property type="entry name" value="Chitinase_insertion_sf"/>
</dbReference>
<evidence type="ECO:0000256" key="4">
    <source>
        <dbReference type="ARBA" id="ARBA00023026"/>
    </source>
</evidence>
<comment type="caution">
    <text evidence="6">The sequence shown here is derived from an EMBL/GenBank/DDBJ whole genome shotgun (WGS) entry which is preliminary data.</text>
</comment>
<dbReference type="SMART" id="SM00636">
    <property type="entry name" value="Glyco_18"/>
    <property type="match status" value="1"/>
</dbReference>
<dbReference type="Proteomes" id="UP001244011">
    <property type="component" value="Unassembled WGS sequence"/>
</dbReference>
<evidence type="ECO:0000259" key="5">
    <source>
        <dbReference type="PROSITE" id="PS51910"/>
    </source>
</evidence>
<feature type="domain" description="GH18" evidence="5">
    <location>
        <begin position="13"/>
        <end position="285"/>
    </location>
</feature>